<dbReference type="GO" id="GO:0000731">
    <property type="term" value="P:DNA synthesis involved in DNA repair"/>
    <property type="evidence" value="ECO:0007669"/>
    <property type="project" value="TreeGrafter"/>
</dbReference>
<dbReference type="InterPro" id="IPR003395">
    <property type="entry name" value="RecF/RecN/SMC_N"/>
</dbReference>
<sequence length="367" mass="42672">MFLRRLTLQNFRNHTETDLTFKSKLIFFIGNNGEGKTNILESISILSLLKSFRESDEDQVLKWDSDFTFLRAEFESRGEDFLFEYGIQKQGIKRKRIKINGEVIKKVADSIGFFKSVILCPPDLAIIEAGNQERRKFIDSFISSHNQTYLQNIIEYQRLLKQRNSALKKENPSVQEIEIWNEPLVERDAQIRKERQKIISELSIYFSKNLSTLSNGKDNFDIFYKPNVSSEQEHREKLIKNLKKDMAIGYTSCGSHRDDIPIGTQERDLSHFGSQGQKRSAVIAMKTASFQWTKENTGEAPVLLIDDIIRELDVKRREYFVELISGCDQAFFTTTDLEGIKDYIGSLDFEREIYEIESGSVKRRIEL</sequence>
<dbReference type="GO" id="GO:0003697">
    <property type="term" value="F:single-stranded DNA binding"/>
    <property type="evidence" value="ECO:0007669"/>
    <property type="project" value="UniProtKB-UniRule"/>
</dbReference>
<keyword evidence="13" id="KW-1185">Reference proteome</keyword>
<dbReference type="GO" id="GO:0005737">
    <property type="term" value="C:cytoplasm"/>
    <property type="evidence" value="ECO:0007669"/>
    <property type="project" value="UniProtKB-SubCell"/>
</dbReference>
<accession>A0A2P2E360</accession>
<comment type="similarity">
    <text evidence="2 9 10">Belongs to the RecF family.</text>
</comment>
<evidence type="ECO:0000256" key="6">
    <source>
        <dbReference type="ARBA" id="ARBA00022741"/>
    </source>
</evidence>
<evidence type="ECO:0000256" key="5">
    <source>
        <dbReference type="ARBA" id="ARBA00022705"/>
    </source>
</evidence>
<feature type="domain" description="RecF/RecN/SMC N-terminal" evidence="11">
    <location>
        <begin position="2"/>
        <end position="329"/>
    </location>
</feature>
<protein>
    <recommendedName>
        <fullName evidence="3 9">DNA replication and repair protein RecF</fullName>
    </recommendedName>
</protein>
<evidence type="ECO:0000256" key="2">
    <source>
        <dbReference type="ARBA" id="ARBA00008016"/>
    </source>
</evidence>
<dbReference type="InterPro" id="IPR001238">
    <property type="entry name" value="DNA-binding_RecF"/>
</dbReference>
<dbReference type="InterPro" id="IPR042174">
    <property type="entry name" value="RecF_2"/>
</dbReference>
<dbReference type="InterPro" id="IPR027417">
    <property type="entry name" value="P-loop_NTPase"/>
</dbReference>
<dbReference type="InterPro" id="IPR018078">
    <property type="entry name" value="DNA-binding_RecF_CS"/>
</dbReference>
<comment type="subcellular location">
    <subcellularLocation>
        <location evidence="1 9 10">Cytoplasm</location>
    </subcellularLocation>
</comment>
<evidence type="ECO:0000313" key="12">
    <source>
        <dbReference type="EMBL" id="GBF51332.1"/>
    </source>
</evidence>
<comment type="caution">
    <text evidence="12">The sequence shown here is derived from an EMBL/GenBank/DDBJ whole genome shotgun (WGS) entry which is preliminary data.</text>
</comment>
<gene>
    <name evidence="9 12" type="primary">recF</name>
    <name evidence="12" type="ORF">LPTSP4_28640</name>
</gene>
<reference evidence="12 13" key="1">
    <citation type="submission" date="2018-02" db="EMBL/GenBank/DDBJ databases">
        <title>Novel Leptospira species isolated from soil and water in Japan.</title>
        <authorList>
            <person name="Nakao R."/>
            <person name="Masuzawa T."/>
        </authorList>
    </citation>
    <scope>NUCLEOTIDE SEQUENCE [LARGE SCALE GENOMIC DNA]</scope>
    <source>
        <strain evidence="12 13">YH101</strain>
    </source>
</reference>
<dbReference type="RefSeq" id="WP_108977680.1">
    <property type="nucleotide sequence ID" value="NZ_BFBB01000008.1"/>
</dbReference>
<keyword evidence="7 9" id="KW-0067">ATP-binding</keyword>
<keyword evidence="9 10" id="KW-0234">DNA repair</keyword>
<evidence type="ECO:0000256" key="3">
    <source>
        <dbReference type="ARBA" id="ARBA00020170"/>
    </source>
</evidence>
<keyword evidence="4 9" id="KW-0963">Cytoplasm</keyword>
<proteinExistence type="inferred from homology"/>
<evidence type="ECO:0000259" key="11">
    <source>
        <dbReference type="Pfam" id="PF02463"/>
    </source>
</evidence>
<dbReference type="Pfam" id="PF02463">
    <property type="entry name" value="SMC_N"/>
    <property type="match status" value="1"/>
</dbReference>
<dbReference type="OrthoDB" id="9803889at2"/>
<name>A0A2P2E360_9LEPT</name>
<evidence type="ECO:0000256" key="8">
    <source>
        <dbReference type="ARBA" id="ARBA00023125"/>
    </source>
</evidence>
<keyword evidence="9 10" id="KW-0227">DNA damage</keyword>
<evidence type="ECO:0000256" key="10">
    <source>
        <dbReference type="RuleBase" id="RU000578"/>
    </source>
</evidence>
<evidence type="ECO:0000256" key="7">
    <source>
        <dbReference type="ARBA" id="ARBA00022840"/>
    </source>
</evidence>
<keyword evidence="6 9" id="KW-0547">Nucleotide-binding</keyword>
<dbReference type="GO" id="GO:0009432">
    <property type="term" value="P:SOS response"/>
    <property type="evidence" value="ECO:0007669"/>
    <property type="project" value="UniProtKB-UniRule"/>
</dbReference>
<evidence type="ECO:0000313" key="13">
    <source>
        <dbReference type="Proteomes" id="UP000245133"/>
    </source>
</evidence>
<comment type="function">
    <text evidence="9 10">The RecF protein is involved in DNA metabolism; it is required for DNA replication and normal SOS inducibility. RecF binds preferentially to single-stranded, linear DNA. It also seems to bind ATP.</text>
</comment>
<dbReference type="GO" id="GO:0006302">
    <property type="term" value="P:double-strand break repair"/>
    <property type="evidence" value="ECO:0007669"/>
    <property type="project" value="TreeGrafter"/>
</dbReference>
<keyword evidence="8 9" id="KW-0238">DNA-binding</keyword>
<keyword evidence="5 9" id="KW-0235">DNA replication</keyword>
<dbReference type="Gene3D" id="3.40.50.300">
    <property type="entry name" value="P-loop containing nucleotide triphosphate hydrolases"/>
    <property type="match status" value="1"/>
</dbReference>
<feature type="binding site" evidence="9">
    <location>
        <begin position="30"/>
        <end position="37"/>
    </location>
    <ligand>
        <name>ATP</name>
        <dbReference type="ChEBI" id="CHEBI:30616"/>
    </ligand>
</feature>
<evidence type="ECO:0000256" key="4">
    <source>
        <dbReference type="ARBA" id="ARBA00022490"/>
    </source>
</evidence>
<dbReference type="GO" id="GO:0006260">
    <property type="term" value="P:DNA replication"/>
    <property type="evidence" value="ECO:0007669"/>
    <property type="project" value="UniProtKB-UniRule"/>
</dbReference>
<dbReference type="EMBL" id="BFBB01000008">
    <property type="protein sequence ID" value="GBF51332.1"/>
    <property type="molecule type" value="Genomic_DNA"/>
</dbReference>
<dbReference type="Proteomes" id="UP000245133">
    <property type="component" value="Unassembled WGS sequence"/>
</dbReference>
<dbReference type="HAMAP" id="MF_00365">
    <property type="entry name" value="RecF"/>
    <property type="match status" value="1"/>
</dbReference>
<dbReference type="PANTHER" id="PTHR32182">
    <property type="entry name" value="DNA REPLICATION AND REPAIR PROTEIN RECF"/>
    <property type="match status" value="1"/>
</dbReference>
<dbReference type="PANTHER" id="PTHR32182:SF0">
    <property type="entry name" value="DNA REPLICATION AND REPAIR PROTEIN RECF"/>
    <property type="match status" value="1"/>
</dbReference>
<dbReference type="Gene3D" id="1.20.1050.90">
    <property type="entry name" value="RecF/RecN/SMC, N-terminal domain"/>
    <property type="match status" value="1"/>
</dbReference>
<organism evidence="12 13">
    <name type="scientific">Leptospira ryugenii</name>
    <dbReference type="NCBI Taxonomy" id="1917863"/>
    <lineage>
        <taxon>Bacteria</taxon>
        <taxon>Pseudomonadati</taxon>
        <taxon>Spirochaetota</taxon>
        <taxon>Spirochaetia</taxon>
        <taxon>Leptospirales</taxon>
        <taxon>Leptospiraceae</taxon>
        <taxon>Leptospira</taxon>
    </lineage>
</organism>
<dbReference type="GO" id="GO:0005524">
    <property type="term" value="F:ATP binding"/>
    <property type="evidence" value="ECO:0007669"/>
    <property type="project" value="UniProtKB-UniRule"/>
</dbReference>
<dbReference type="AlphaFoldDB" id="A0A2P2E360"/>
<evidence type="ECO:0000256" key="1">
    <source>
        <dbReference type="ARBA" id="ARBA00004496"/>
    </source>
</evidence>
<keyword evidence="9 10" id="KW-0742">SOS response</keyword>
<dbReference type="NCBIfam" id="TIGR00611">
    <property type="entry name" value="recf"/>
    <property type="match status" value="1"/>
</dbReference>
<evidence type="ECO:0000256" key="9">
    <source>
        <dbReference type="HAMAP-Rule" id="MF_00365"/>
    </source>
</evidence>
<dbReference type="PROSITE" id="PS00618">
    <property type="entry name" value="RECF_2"/>
    <property type="match status" value="1"/>
</dbReference>
<dbReference type="SUPFAM" id="SSF52540">
    <property type="entry name" value="P-loop containing nucleoside triphosphate hydrolases"/>
    <property type="match status" value="1"/>
</dbReference>